<name>A0A2P0M889_9AGAR</name>
<gene>
    <name evidence="1" type="primary">phb1b</name>
</gene>
<organism evidence="1">
    <name type="scientific">Agrocybe salicacicola</name>
    <dbReference type="NCBI Taxonomy" id="1078488"/>
    <lineage>
        <taxon>Eukaryota</taxon>
        <taxon>Fungi</taxon>
        <taxon>Dikarya</taxon>
        <taxon>Basidiomycota</taxon>
        <taxon>Agaricomycotina</taxon>
        <taxon>Agaricomycetes</taxon>
        <taxon>Agaricomycetidae</taxon>
        <taxon>Agaricales</taxon>
        <taxon>Agaricineae</taxon>
        <taxon>Strophariaceae</taxon>
        <taxon>Agrocybe</taxon>
    </lineage>
</organism>
<evidence type="ECO:0000313" key="1">
    <source>
        <dbReference type="EMBL" id="ANB67030.1"/>
    </source>
</evidence>
<dbReference type="AlphaFoldDB" id="A0A2P0M889"/>
<proteinExistence type="predicted"/>
<reference evidence="1" key="1">
    <citation type="submission" date="2015-11" db="EMBL/GenBank/DDBJ databases">
        <title>Mating B locus structure and alleles activity of edible fungi Agrocybe salicacola.</title>
        <authorList>
            <person name="Chen W."/>
            <person name="Zhao Y."/>
        </authorList>
    </citation>
    <scope>NUCLEOTIDE SEQUENCE</scope>
    <source>
        <strain evidence="1">M130</strain>
    </source>
</reference>
<protein>
    <submittedName>
        <fullName evidence="1">Pheromone</fullName>
    </submittedName>
</protein>
<dbReference type="EMBL" id="KT989647">
    <property type="protein sequence ID" value="ANB67030.1"/>
    <property type="molecule type" value="Genomic_DNA"/>
</dbReference>
<sequence length="54" mass="5659">MDDLFNLLSLEAPELSADPLSAPTLASVPTSSPIPVDGDRADSRYGYGSFCVIS</sequence>
<accession>A0A2P0M889</accession>